<dbReference type="PANTHER" id="PTHR43405">
    <property type="entry name" value="GLYCOSYL HYDROLASE DIGH"/>
    <property type="match status" value="1"/>
</dbReference>
<proteinExistence type="predicted"/>
<dbReference type="PROSITE" id="PS51257">
    <property type="entry name" value="PROKAR_LIPOPROTEIN"/>
    <property type="match status" value="1"/>
</dbReference>
<evidence type="ECO:0000259" key="2">
    <source>
        <dbReference type="Pfam" id="PF13200"/>
    </source>
</evidence>
<sequence>MKTFLRTFLFFMLAISLAGCSSKTKDENSVKNWAWLAGDSDMPADQLDNYFKNAKDCGIDAILLQVHGGYPKGMEDTSDFTDYDAIKILENAVPVAKKYGIELHAWMWTINRCEKNLRAAHPDWYMVNANDTSCLDIKLYNREHYRWLCPSRPETLEYLKARVAELAKIDGVAGVHLDFIRYPDAILPYGLHESRGVVQDKVYPHWDHCYCEHCRAEFEKLTGIDPMELEDPTSNQEWMKFRWDAVVNIANELAREIKKYGKVSSAAVFASPSESRKLVRQDWSRFTELDILFPMIYHKFYDKPDPWVYDATKEGVCEMDSLGCKGYLVSGLFVGHVPVEKMHEIFTYAKEGGSKGIALFSLEGVEKTEGYWEALKKEFKGQ</sequence>
<accession>A0A9D9GXT4</accession>
<evidence type="ECO:0000313" key="3">
    <source>
        <dbReference type="EMBL" id="MBO8428719.1"/>
    </source>
</evidence>
<dbReference type="AlphaFoldDB" id="A0A9D9GXT4"/>
<dbReference type="Pfam" id="PF13200">
    <property type="entry name" value="DUF4015"/>
    <property type="match status" value="1"/>
</dbReference>
<feature type="chain" id="PRO_5038891517" description="DUF4015 domain-containing protein" evidence="1">
    <location>
        <begin position="19"/>
        <end position="382"/>
    </location>
</feature>
<dbReference type="SUPFAM" id="SSF51445">
    <property type="entry name" value="(Trans)glycosidases"/>
    <property type="match status" value="1"/>
</dbReference>
<reference evidence="3" key="2">
    <citation type="journal article" date="2021" name="PeerJ">
        <title>Extensive microbial diversity within the chicken gut microbiome revealed by metagenomics and culture.</title>
        <authorList>
            <person name="Gilroy R."/>
            <person name="Ravi A."/>
            <person name="Getino M."/>
            <person name="Pursley I."/>
            <person name="Horton D.L."/>
            <person name="Alikhan N.F."/>
            <person name="Baker D."/>
            <person name="Gharbi K."/>
            <person name="Hall N."/>
            <person name="Watson M."/>
            <person name="Adriaenssens E.M."/>
            <person name="Foster-Nyarko E."/>
            <person name="Jarju S."/>
            <person name="Secka A."/>
            <person name="Antonio M."/>
            <person name="Oren A."/>
            <person name="Chaudhuri R.R."/>
            <person name="La Ragione R."/>
            <person name="Hildebrand F."/>
            <person name="Pallen M.J."/>
        </authorList>
    </citation>
    <scope>NUCLEOTIDE SEQUENCE</scope>
    <source>
        <strain evidence="3">15467</strain>
    </source>
</reference>
<dbReference type="InterPro" id="IPR025275">
    <property type="entry name" value="DUF4015"/>
</dbReference>
<keyword evidence="1" id="KW-0732">Signal</keyword>
<reference evidence="3" key="1">
    <citation type="submission" date="2020-10" db="EMBL/GenBank/DDBJ databases">
        <authorList>
            <person name="Gilroy R."/>
        </authorList>
    </citation>
    <scope>NUCLEOTIDE SEQUENCE</scope>
    <source>
        <strain evidence="3">15467</strain>
    </source>
</reference>
<dbReference type="InterPro" id="IPR017853">
    <property type="entry name" value="GH"/>
</dbReference>
<dbReference type="Proteomes" id="UP000823635">
    <property type="component" value="Unassembled WGS sequence"/>
</dbReference>
<dbReference type="PANTHER" id="PTHR43405:SF1">
    <property type="entry name" value="GLYCOSYL HYDROLASE DIGH"/>
    <property type="match status" value="1"/>
</dbReference>
<feature type="domain" description="DUF4015" evidence="2">
    <location>
        <begin position="87"/>
        <end position="302"/>
    </location>
</feature>
<gene>
    <name evidence="3" type="ORF">IAC68_02150</name>
</gene>
<dbReference type="EMBL" id="JADINB010000049">
    <property type="protein sequence ID" value="MBO8428719.1"/>
    <property type="molecule type" value="Genomic_DNA"/>
</dbReference>
<dbReference type="Gene3D" id="3.20.20.80">
    <property type="entry name" value="Glycosidases"/>
    <property type="match status" value="1"/>
</dbReference>
<comment type="caution">
    <text evidence="3">The sequence shown here is derived from an EMBL/GenBank/DDBJ whole genome shotgun (WGS) entry which is preliminary data.</text>
</comment>
<organism evidence="3 4">
    <name type="scientific">Candidatus Egerieousia excrementavium</name>
    <dbReference type="NCBI Taxonomy" id="2840778"/>
    <lineage>
        <taxon>Bacteria</taxon>
        <taxon>Pseudomonadati</taxon>
        <taxon>Bacteroidota</taxon>
        <taxon>Bacteroidia</taxon>
        <taxon>Bacteroidales</taxon>
        <taxon>Candidatus Egerieousia</taxon>
    </lineage>
</organism>
<dbReference type="InterPro" id="IPR052177">
    <property type="entry name" value="Divisome_Glycosyl_Hydrolase"/>
</dbReference>
<evidence type="ECO:0000256" key="1">
    <source>
        <dbReference type="SAM" id="SignalP"/>
    </source>
</evidence>
<evidence type="ECO:0000313" key="4">
    <source>
        <dbReference type="Proteomes" id="UP000823635"/>
    </source>
</evidence>
<feature type="signal peptide" evidence="1">
    <location>
        <begin position="1"/>
        <end position="18"/>
    </location>
</feature>
<name>A0A9D9GXT4_9BACT</name>
<protein>
    <recommendedName>
        <fullName evidence="2">DUF4015 domain-containing protein</fullName>
    </recommendedName>
</protein>